<accession>A0ABW4LVR5</accession>
<gene>
    <name evidence="1" type="ORF">ACFSCX_18455</name>
</gene>
<keyword evidence="2" id="KW-1185">Reference proteome</keyword>
<reference evidence="2" key="1">
    <citation type="journal article" date="2019" name="Int. J. Syst. Evol. Microbiol.">
        <title>The Global Catalogue of Microorganisms (GCM) 10K type strain sequencing project: providing services to taxonomists for standard genome sequencing and annotation.</title>
        <authorList>
            <consortium name="The Broad Institute Genomics Platform"/>
            <consortium name="The Broad Institute Genome Sequencing Center for Infectious Disease"/>
            <person name="Wu L."/>
            <person name="Ma J."/>
        </authorList>
    </citation>
    <scope>NUCLEOTIDE SEQUENCE [LARGE SCALE GENOMIC DNA]</scope>
    <source>
        <strain evidence="2">CCUG 49339</strain>
    </source>
</reference>
<dbReference type="Proteomes" id="UP001597214">
    <property type="component" value="Unassembled WGS sequence"/>
</dbReference>
<dbReference type="EMBL" id="JBHUEM010000045">
    <property type="protein sequence ID" value="MFD1738507.1"/>
    <property type="molecule type" value="Genomic_DNA"/>
</dbReference>
<dbReference type="RefSeq" id="WP_377929712.1">
    <property type="nucleotide sequence ID" value="NZ_JBHUEM010000045.1"/>
</dbReference>
<evidence type="ECO:0000313" key="2">
    <source>
        <dbReference type="Proteomes" id="UP001597214"/>
    </source>
</evidence>
<organism evidence="1 2">
    <name type="scientific">Bacillus salitolerans</name>
    <dbReference type="NCBI Taxonomy" id="1437434"/>
    <lineage>
        <taxon>Bacteria</taxon>
        <taxon>Bacillati</taxon>
        <taxon>Bacillota</taxon>
        <taxon>Bacilli</taxon>
        <taxon>Bacillales</taxon>
        <taxon>Bacillaceae</taxon>
        <taxon>Bacillus</taxon>
    </lineage>
</organism>
<sequence>MTKVVSLDCIEKAFDEVLISLDVVERIIEEHIEIEINEMKLAQVEKIHYIRQRMNKLEMNKSDSYLPVYKLAMGR</sequence>
<protein>
    <submittedName>
        <fullName evidence="1">Uncharacterized protein</fullName>
    </submittedName>
</protein>
<proteinExistence type="predicted"/>
<comment type="caution">
    <text evidence="1">The sequence shown here is derived from an EMBL/GenBank/DDBJ whole genome shotgun (WGS) entry which is preliminary data.</text>
</comment>
<name>A0ABW4LVR5_9BACI</name>
<evidence type="ECO:0000313" key="1">
    <source>
        <dbReference type="EMBL" id="MFD1738507.1"/>
    </source>
</evidence>